<evidence type="ECO:0000313" key="2">
    <source>
        <dbReference type="Proteomes" id="UP000325141"/>
    </source>
</evidence>
<organism evidence="1 2">
    <name type="scientific">Paenimyroides baculatum</name>
    <dbReference type="NCBI Taxonomy" id="2608000"/>
    <lineage>
        <taxon>Bacteria</taxon>
        <taxon>Pseudomonadati</taxon>
        <taxon>Bacteroidota</taxon>
        <taxon>Flavobacteriia</taxon>
        <taxon>Flavobacteriales</taxon>
        <taxon>Flavobacteriaceae</taxon>
        <taxon>Paenimyroides</taxon>
    </lineage>
</organism>
<dbReference type="Proteomes" id="UP000325141">
    <property type="component" value="Unassembled WGS sequence"/>
</dbReference>
<reference evidence="1 2" key="1">
    <citation type="submission" date="2019-09" db="EMBL/GenBank/DDBJ databases">
        <title>Genome sequence and assembly of Flavobacterium sp.</title>
        <authorList>
            <person name="Chhetri G."/>
        </authorList>
    </citation>
    <scope>NUCLEOTIDE SEQUENCE [LARGE SCALE GENOMIC DNA]</scope>
    <source>
        <strain evidence="1 2">SNL9</strain>
    </source>
</reference>
<dbReference type="RefSeq" id="WP_150014777.1">
    <property type="nucleotide sequence ID" value="NZ_VWSG01000017.1"/>
</dbReference>
<name>A0A5M6C9V6_9FLAO</name>
<keyword evidence="2" id="KW-1185">Reference proteome</keyword>
<dbReference type="EMBL" id="VWSG01000017">
    <property type="protein sequence ID" value="KAA5531741.1"/>
    <property type="molecule type" value="Genomic_DNA"/>
</dbReference>
<dbReference type="AlphaFoldDB" id="A0A5M6C9V6"/>
<accession>A0A5M6C9V6</accession>
<evidence type="ECO:0000313" key="1">
    <source>
        <dbReference type="EMBL" id="KAA5531741.1"/>
    </source>
</evidence>
<protein>
    <submittedName>
        <fullName evidence="1">Uncharacterized protein</fullName>
    </submittedName>
</protein>
<comment type="caution">
    <text evidence="1">The sequence shown here is derived from an EMBL/GenBank/DDBJ whole genome shotgun (WGS) entry which is preliminary data.</text>
</comment>
<gene>
    <name evidence="1" type="ORF">F0460_15230</name>
</gene>
<proteinExistence type="predicted"/>
<sequence length="171" mass="19950">MFSQTKIDYADFSSNVGIDDHDKVGKEIYFIKKDSSKFNPGKYIVEVKQDNTEMTMLFEINEEGSPSGIIEGKYHKYKYKYTLKGNIVEKFDLYNMNLNQLVVEEFAKNDSIVSNYYLQNNQKITEKIKYKGKTIYENNCRYDNSGLKLYICSITDETKGEKIGYDAENHI</sequence>